<dbReference type="STRING" id="155617.RV09_GL003145"/>
<dbReference type="RefSeq" id="WP_010763512.1">
    <property type="nucleotide sequence ID" value="NZ_ASWB01000004.1"/>
</dbReference>
<feature type="signal peptide" evidence="2">
    <location>
        <begin position="1"/>
        <end position="25"/>
    </location>
</feature>
<evidence type="ECO:0000313" key="7">
    <source>
        <dbReference type="Proteomes" id="UP000013781"/>
    </source>
</evidence>
<evidence type="ECO:0000256" key="1">
    <source>
        <dbReference type="ARBA" id="ARBA00022737"/>
    </source>
</evidence>
<dbReference type="Pfam" id="PF06458">
    <property type="entry name" value="MucBP"/>
    <property type="match status" value="3"/>
</dbReference>
<dbReference type="OrthoDB" id="2174091at2"/>
<reference evidence="6 8" key="2">
    <citation type="submission" date="2013-03" db="EMBL/GenBank/DDBJ databases">
        <title>The Genome Sequence of Enterococcus moraviensis BAA-383 (PacBio/Illumina hybrid assembly).</title>
        <authorList>
            <consortium name="The Broad Institute Genomics Platform"/>
            <consortium name="The Broad Institute Genome Sequencing Center for Infectious Disease"/>
            <person name="Earl A."/>
            <person name="Russ C."/>
            <person name="Gilmore M."/>
            <person name="Surin D."/>
            <person name="Walker B."/>
            <person name="Young S."/>
            <person name="Zeng Q."/>
            <person name="Gargeya S."/>
            <person name="Fitzgerald M."/>
            <person name="Haas B."/>
            <person name="Abouelleil A."/>
            <person name="Allen A.W."/>
            <person name="Alvarado L."/>
            <person name="Arachchi H.M."/>
            <person name="Berlin A.M."/>
            <person name="Chapman S.B."/>
            <person name="Gainer-Dewar J."/>
            <person name="Goldberg J."/>
            <person name="Griggs A."/>
            <person name="Gujja S."/>
            <person name="Hansen M."/>
            <person name="Howarth C."/>
            <person name="Imamovic A."/>
            <person name="Ireland A."/>
            <person name="Larimer J."/>
            <person name="McCowan C."/>
            <person name="Murphy C."/>
            <person name="Pearson M."/>
            <person name="Poon T.W."/>
            <person name="Priest M."/>
            <person name="Roberts A."/>
            <person name="Saif S."/>
            <person name="Shea T."/>
            <person name="Sisk P."/>
            <person name="Sykes S."/>
            <person name="Wortman J."/>
            <person name="Nusbaum C."/>
            <person name="Birren B."/>
        </authorList>
    </citation>
    <scope>NUCLEOTIDE SEQUENCE [LARGE SCALE GENOMIC DNA]</scope>
    <source>
        <strain evidence="6 8">ATCC BAA-383</strain>
    </source>
</reference>
<evidence type="ECO:0000313" key="5">
    <source>
        <dbReference type="EMBL" id="EOI06744.1"/>
    </source>
</evidence>
<name>R2TNG7_9ENTE</name>
<keyword evidence="8" id="KW-1185">Reference proteome</keyword>
<evidence type="ECO:0000313" key="6">
    <source>
        <dbReference type="EMBL" id="EOT65081.1"/>
    </source>
</evidence>
<dbReference type="InterPro" id="IPR032675">
    <property type="entry name" value="LRR_dom_sf"/>
</dbReference>
<dbReference type="eggNOG" id="COG4932">
    <property type="taxonomic scope" value="Bacteria"/>
</dbReference>
<dbReference type="SUPFAM" id="SSF52058">
    <property type="entry name" value="L domain-like"/>
    <property type="match status" value="1"/>
</dbReference>
<evidence type="ECO:0000259" key="3">
    <source>
        <dbReference type="Pfam" id="PF06458"/>
    </source>
</evidence>
<feature type="domain" description="Internalin K" evidence="4">
    <location>
        <begin position="251"/>
        <end position="362"/>
    </location>
</feature>
<dbReference type="eggNOG" id="COG4886">
    <property type="taxonomic scope" value="Bacteria"/>
</dbReference>
<dbReference type="Gene3D" id="3.10.20.320">
    <property type="entry name" value="Putative peptidoglycan bound protein (lpxtg motif)"/>
    <property type="match status" value="3"/>
</dbReference>
<comment type="caution">
    <text evidence="5">The sequence shown here is derived from an EMBL/GenBank/DDBJ whole genome shotgun (WGS) entry which is preliminary data.</text>
</comment>
<accession>R2TNG7</accession>
<feature type="domain" description="MucBP" evidence="3">
    <location>
        <begin position="439"/>
        <end position="501"/>
    </location>
</feature>
<evidence type="ECO:0008006" key="9">
    <source>
        <dbReference type="Google" id="ProtNLM"/>
    </source>
</evidence>
<dbReference type="Gene3D" id="2.60.40.3890">
    <property type="match status" value="1"/>
</dbReference>
<dbReference type="PATRIC" id="fig|1158609.3.peg.76"/>
<dbReference type="HOGENOM" id="CLU_023908_0_0_9"/>
<gene>
    <name evidence="6" type="ORF">I586_02815</name>
    <name evidence="5" type="ORF">UAY_00086</name>
</gene>
<feature type="domain" description="MucBP" evidence="3">
    <location>
        <begin position="371"/>
        <end position="433"/>
    </location>
</feature>
<sequence length="618" mass="68210">MKTLKKGMGTLLLCLSALTYTTLFATSQTLAVKEDDLTSSLHSDGNIQRTALETIDQMDSSLKTFILSSIGKTANEQLTKTDLEQLTSLYLAGEPAEQITSFSGLEYAVNLENLNMMTTTRVTDFSPLEKLTKLSYVRLQGDNVTNENFPDLRNNLSINLISLTGAGVDDQIFDKLTPLKSLEKLFIEYNENITTITPLNVLTNLKTLYIQFDGVADFTVLNDFPSLTILGAHGQNIGGKLSPSTIDRTELSYRPNVQTLFIPFTIMPNRLTNFDGYLPSFTTSTATNNMILTLNNVQITPDRIQVTEDGLFISNVSQEAFEQLSNLTFNARMNNPAGSYIQPAGYSFYSISNGIYSHTFSIIDAPKPGAPVSVYYLDENGSEIAPQEVLTGTIGEHYLATEKKISGWRLLHAPNNQSGTFTDQTDQIIFTYTKKAGAPVVIEYLDTHGQKLLASEILEGNLNETYETSAKSIDNWLLKEIPTNSKGTFREQQQTVTYCYEEERTKNLLNSDTLSGESIHTPAPSPYLTLFTSEFMSSLEATTSNNPLFTTLELPDTFRENQGAVVIEPSSLKKQKSKKKAGTVTVKYVDENGCEIASSTTLHGKIGDSFSVTAKIAH</sequence>
<dbReference type="AlphaFoldDB" id="R2TNG7"/>
<proteinExistence type="predicted"/>
<feature type="chain" id="PRO_5004357405" description="MucBP domain-containing protein" evidence="2">
    <location>
        <begin position="26"/>
        <end position="618"/>
    </location>
</feature>
<organism evidence="5 7">
    <name type="scientific">Enterococcus moraviensis ATCC BAA-383</name>
    <dbReference type="NCBI Taxonomy" id="1158609"/>
    <lineage>
        <taxon>Bacteria</taxon>
        <taxon>Bacillati</taxon>
        <taxon>Bacillota</taxon>
        <taxon>Bacilli</taxon>
        <taxon>Lactobacillales</taxon>
        <taxon>Enterococcaceae</taxon>
        <taxon>Enterococcus</taxon>
    </lineage>
</organism>
<reference evidence="5 7" key="1">
    <citation type="submission" date="2013-02" db="EMBL/GenBank/DDBJ databases">
        <title>The Genome Sequence of Enterococcus moraviensis BAA-383.</title>
        <authorList>
            <consortium name="The Broad Institute Genome Sequencing Platform"/>
            <consortium name="The Broad Institute Genome Sequencing Center for Infectious Disease"/>
            <person name="Earl A.M."/>
            <person name="Gilmore M.S."/>
            <person name="Lebreton F."/>
            <person name="Walker B."/>
            <person name="Young S.K."/>
            <person name="Zeng Q."/>
            <person name="Gargeya S."/>
            <person name="Fitzgerald M."/>
            <person name="Haas B."/>
            <person name="Abouelleil A."/>
            <person name="Alvarado L."/>
            <person name="Arachchi H.M."/>
            <person name="Berlin A.M."/>
            <person name="Chapman S.B."/>
            <person name="Dewar J."/>
            <person name="Goldberg J."/>
            <person name="Griggs A."/>
            <person name="Gujja S."/>
            <person name="Hansen M."/>
            <person name="Howarth C."/>
            <person name="Imamovic A."/>
            <person name="Larimer J."/>
            <person name="McCowan C."/>
            <person name="Murphy C."/>
            <person name="Neiman D."/>
            <person name="Pearson M."/>
            <person name="Priest M."/>
            <person name="Roberts A."/>
            <person name="Saif S."/>
            <person name="Shea T."/>
            <person name="Sisk P."/>
            <person name="Sykes S."/>
            <person name="Wortman J."/>
            <person name="Nusbaum C."/>
            <person name="Birren B."/>
        </authorList>
    </citation>
    <scope>NUCLEOTIDE SEQUENCE [LARGE SCALE GENOMIC DNA]</scope>
    <source>
        <strain evidence="5 7">ATCC BAA-383</strain>
    </source>
</reference>
<dbReference type="EMBL" id="AJAS01000002">
    <property type="protein sequence ID" value="EOI06744.1"/>
    <property type="molecule type" value="Genomic_DNA"/>
</dbReference>
<protein>
    <recommendedName>
        <fullName evidence="9">MucBP domain-containing protein</fullName>
    </recommendedName>
</protein>
<keyword evidence="2" id="KW-0732">Signal</keyword>
<dbReference type="Gene3D" id="3.80.10.10">
    <property type="entry name" value="Ribonuclease Inhibitor"/>
    <property type="match status" value="1"/>
</dbReference>
<dbReference type="InterPro" id="IPR054360">
    <property type="entry name" value="InlK_D2"/>
</dbReference>
<evidence type="ECO:0000256" key="2">
    <source>
        <dbReference type="SAM" id="SignalP"/>
    </source>
</evidence>
<evidence type="ECO:0000259" key="4">
    <source>
        <dbReference type="Pfam" id="PF22122"/>
    </source>
</evidence>
<dbReference type="Pfam" id="PF22122">
    <property type="entry name" value="InlK_D2"/>
    <property type="match status" value="1"/>
</dbReference>
<feature type="domain" description="MucBP" evidence="3">
    <location>
        <begin position="583"/>
        <end position="615"/>
    </location>
</feature>
<evidence type="ECO:0000313" key="8">
    <source>
        <dbReference type="Proteomes" id="UP000014157"/>
    </source>
</evidence>
<dbReference type="Proteomes" id="UP000013781">
    <property type="component" value="Unassembled WGS sequence"/>
</dbReference>
<keyword evidence="1" id="KW-0677">Repeat</keyword>
<dbReference type="InterPro" id="IPR009459">
    <property type="entry name" value="MucBP_dom"/>
</dbReference>
<dbReference type="Proteomes" id="UP000014157">
    <property type="component" value="Unassembled WGS sequence"/>
</dbReference>
<dbReference type="EMBL" id="ASWB01000004">
    <property type="protein sequence ID" value="EOT65081.1"/>
    <property type="molecule type" value="Genomic_DNA"/>
</dbReference>